<gene>
    <name evidence="1" type="ORF">H9754_02660</name>
</gene>
<protein>
    <submittedName>
        <fullName evidence="1">Uncharacterized protein</fullName>
    </submittedName>
</protein>
<reference evidence="1" key="1">
    <citation type="journal article" date="2021" name="PeerJ">
        <title>Extensive microbial diversity within the chicken gut microbiome revealed by metagenomics and culture.</title>
        <authorList>
            <person name="Gilroy R."/>
            <person name="Ravi A."/>
            <person name="Getino M."/>
            <person name="Pursley I."/>
            <person name="Horton D.L."/>
            <person name="Alikhan N.F."/>
            <person name="Baker D."/>
            <person name="Gharbi K."/>
            <person name="Hall N."/>
            <person name="Watson M."/>
            <person name="Adriaenssens E.M."/>
            <person name="Foster-Nyarko E."/>
            <person name="Jarju S."/>
            <person name="Secka A."/>
            <person name="Antonio M."/>
            <person name="Oren A."/>
            <person name="Chaudhuri R.R."/>
            <person name="La Ragione R."/>
            <person name="Hildebrand F."/>
            <person name="Pallen M.J."/>
        </authorList>
    </citation>
    <scope>NUCLEOTIDE SEQUENCE</scope>
    <source>
        <strain evidence="1">ChiSjej3B21-8574</strain>
    </source>
</reference>
<evidence type="ECO:0000313" key="2">
    <source>
        <dbReference type="Proteomes" id="UP000823904"/>
    </source>
</evidence>
<dbReference type="Proteomes" id="UP000823904">
    <property type="component" value="Unassembled WGS sequence"/>
</dbReference>
<reference evidence="1" key="2">
    <citation type="submission" date="2021-04" db="EMBL/GenBank/DDBJ databases">
        <authorList>
            <person name="Gilroy R."/>
        </authorList>
    </citation>
    <scope>NUCLEOTIDE SEQUENCE</scope>
    <source>
        <strain evidence="1">ChiSjej3B21-8574</strain>
    </source>
</reference>
<comment type="caution">
    <text evidence="1">The sequence shown here is derived from an EMBL/GenBank/DDBJ whole genome shotgun (WGS) entry which is preliminary data.</text>
</comment>
<sequence>MKVFELNENALREIVKMSPMLRGRVRITMHKRKAGEKQTCFLTLMETGEIYEEIRKQFKGDETLLKKEDLLRQLSINEIMNQIAANFQKKLRFSYASNVRGKKDMKAECFQKVTEHTDQVLFGNRQGECFLTFSFPKEGRRSLIEKLDQLGCEYYLCMDLNALSLEEQLDFKHALEKKYNKRLPLDQGKEFVNASLTILLLSDSQDAKKIVEETLKNLMRSEGILIAPAFDAQGAYLESVFSLGLCEKSLSRNTEVAVVKAKEILKNMVVRYVRILNRRDWQQP</sequence>
<dbReference type="AlphaFoldDB" id="A0A9D2PES4"/>
<evidence type="ECO:0000313" key="1">
    <source>
        <dbReference type="EMBL" id="HJC49476.1"/>
    </source>
</evidence>
<organism evidence="1 2">
    <name type="scientific">Candidatus Anaerostipes avistercoris</name>
    <dbReference type="NCBI Taxonomy" id="2838462"/>
    <lineage>
        <taxon>Bacteria</taxon>
        <taxon>Bacillati</taxon>
        <taxon>Bacillota</taxon>
        <taxon>Clostridia</taxon>
        <taxon>Lachnospirales</taxon>
        <taxon>Lachnospiraceae</taxon>
        <taxon>Anaerostipes</taxon>
    </lineage>
</organism>
<proteinExistence type="predicted"/>
<name>A0A9D2PES4_9FIRM</name>
<accession>A0A9D2PES4</accession>
<dbReference type="EMBL" id="DWWD01000015">
    <property type="protein sequence ID" value="HJC49476.1"/>
    <property type="molecule type" value="Genomic_DNA"/>
</dbReference>